<feature type="transmembrane region" description="Helical" evidence="8">
    <location>
        <begin position="12"/>
        <end position="34"/>
    </location>
</feature>
<feature type="transmembrane region" description="Helical" evidence="8">
    <location>
        <begin position="91"/>
        <end position="109"/>
    </location>
</feature>
<keyword evidence="3" id="KW-0813">Transport</keyword>
<dbReference type="GO" id="GO:0015606">
    <property type="term" value="F:spermidine transmembrane transporter activity"/>
    <property type="evidence" value="ECO:0007669"/>
    <property type="project" value="UniProtKB-ARBA"/>
</dbReference>
<protein>
    <submittedName>
        <fullName evidence="9">Na+/solute symporter</fullName>
    </submittedName>
</protein>
<evidence type="ECO:0000256" key="7">
    <source>
        <dbReference type="RuleBase" id="RU362091"/>
    </source>
</evidence>
<feature type="transmembrane region" description="Helical" evidence="8">
    <location>
        <begin position="605"/>
        <end position="631"/>
    </location>
</feature>
<dbReference type="FunFam" id="1.20.1730.10:FF:000006">
    <property type="entry name" value="Urea active transporter"/>
    <property type="match status" value="1"/>
</dbReference>
<dbReference type="OrthoDB" id="6132759at2759"/>
<keyword evidence="10" id="KW-1185">Reference proteome</keyword>
<dbReference type="PROSITE" id="PS50283">
    <property type="entry name" value="NA_SOLUT_SYMP_3"/>
    <property type="match status" value="1"/>
</dbReference>
<dbReference type="InterPro" id="IPR031155">
    <property type="entry name" value="DUR"/>
</dbReference>
<dbReference type="GO" id="GO:0005886">
    <property type="term" value="C:plasma membrane"/>
    <property type="evidence" value="ECO:0007669"/>
    <property type="project" value="TreeGrafter"/>
</dbReference>
<feature type="transmembrane region" description="Helical" evidence="8">
    <location>
        <begin position="292"/>
        <end position="317"/>
    </location>
</feature>
<comment type="subcellular location">
    <subcellularLocation>
        <location evidence="1">Membrane</location>
        <topology evidence="1">Multi-pass membrane protein</topology>
    </subcellularLocation>
</comment>
<feature type="transmembrane region" description="Helical" evidence="8">
    <location>
        <begin position="168"/>
        <end position="188"/>
    </location>
</feature>
<dbReference type="PANTHER" id="PTHR46154">
    <property type="match status" value="1"/>
</dbReference>
<comment type="similarity">
    <text evidence="2 7">Belongs to the sodium:solute symporter (SSF) (TC 2.A.21) family.</text>
</comment>
<feature type="transmembrane region" description="Helical" evidence="8">
    <location>
        <begin position="497"/>
        <end position="518"/>
    </location>
</feature>
<dbReference type="GO" id="GO:0015204">
    <property type="term" value="F:urea transmembrane transporter activity"/>
    <property type="evidence" value="ECO:0007669"/>
    <property type="project" value="InterPro"/>
</dbReference>
<evidence type="ECO:0000256" key="2">
    <source>
        <dbReference type="ARBA" id="ARBA00006434"/>
    </source>
</evidence>
<keyword evidence="6 8" id="KW-0472">Membrane</keyword>
<gene>
    <name evidence="9" type="ORF">K469DRAFT_705512</name>
</gene>
<name>A0A6A6E4V9_9PEZI</name>
<evidence type="ECO:0000256" key="8">
    <source>
        <dbReference type="SAM" id="Phobius"/>
    </source>
</evidence>
<dbReference type="InterPro" id="IPR001734">
    <property type="entry name" value="Na/solute_symporter"/>
</dbReference>
<keyword evidence="5 8" id="KW-1133">Transmembrane helix</keyword>
<keyword evidence="4 8" id="KW-0812">Transmembrane</keyword>
<proteinExistence type="inferred from homology"/>
<evidence type="ECO:0000256" key="6">
    <source>
        <dbReference type="ARBA" id="ARBA00023136"/>
    </source>
</evidence>
<organism evidence="9 10">
    <name type="scientific">Zopfia rhizophila CBS 207.26</name>
    <dbReference type="NCBI Taxonomy" id="1314779"/>
    <lineage>
        <taxon>Eukaryota</taxon>
        <taxon>Fungi</taxon>
        <taxon>Dikarya</taxon>
        <taxon>Ascomycota</taxon>
        <taxon>Pezizomycotina</taxon>
        <taxon>Dothideomycetes</taxon>
        <taxon>Dothideomycetes incertae sedis</taxon>
        <taxon>Zopfiaceae</taxon>
        <taxon>Zopfia</taxon>
    </lineage>
</organism>
<dbReference type="InterPro" id="IPR038377">
    <property type="entry name" value="Na/Glc_symporter_sf"/>
</dbReference>
<dbReference type="CDD" id="cd11476">
    <property type="entry name" value="SLC5sbd_DUR3"/>
    <property type="match status" value="1"/>
</dbReference>
<feature type="transmembrane region" description="Helical" evidence="8">
    <location>
        <begin position="200"/>
        <end position="220"/>
    </location>
</feature>
<evidence type="ECO:0000256" key="1">
    <source>
        <dbReference type="ARBA" id="ARBA00004141"/>
    </source>
</evidence>
<feature type="transmembrane region" description="Helical" evidence="8">
    <location>
        <begin position="637"/>
        <end position="661"/>
    </location>
</feature>
<feature type="transmembrane region" description="Helical" evidence="8">
    <location>
        <begin position="458"/>
        <end position="477"/>
    </location>
</feature>
<reference evidence="9" key="1">
    <citation type="journal article" date="2020" name="Stud. Mycol.">
        <title>101 Dothideomycetes genomes: a test case for predicting lifestyles and emergence of pathogens.</title>
        <authorList>
            <person name="Haridas S."/>
            <person name="Albert R."/>
            <person name="Binder M."/>
            <person name="Bloem J."/>
            <person name="Labutti K."/>
            <person name="Salamov A."/>
            <person name="Andreopoulos B."/>
            <person name="Baker S."/>
            <person name="Barry K."/>
            <person name="Bills G."/>
            <person name="Bluhm B."/>
            <person name="Cannon C."/>
            <person name="Castanera R."/>
            <person name="Culley D."/>
            <person name="Daum C."/>
            <person name="Ezra D."/>
            <person name="Gonzalez J."/>
            <person name="Henrissat B."/>
            <person name="Kuo A."/>
            <person name="Liang C."/>
            <person name="Lipzen A."/>
            <person name="Lutzoni F."/>
            <person name="Magnuson J."/>
            <person name="Mondo S."/>
            <person name="Nolan M."/>
            <person name="Ohm R."/>
            <person name="Pangilinan J."/>
            <person name="Park H.-J."/>
            <person name="Ramirez L."/>
            <person name="Alfaro M."/>
            <person name="Sun H."/>
            <person name="Tritt A."/>
            <person name="Yoshinaga Y."/>
            <person name="Zwiers L.-H."/>
            <person name="Turgeon B."/>
            <person name="Goodwin S."/>
            <person name="Spatafora J."/>
            <person name="Crous P."/>
            <person name="Grigoriev I."/>
        </authorList>
    </citation>
    <scope>NUCLEOTIDE SEQUENCE</scope>
    <source>
        <strain evidence="9">CBS 207.26</strain>
    </source>
</reference>
<evidence type="ECO:0000256" key="3">
    <source>
        <dbReference type="ARBA" id="ARBA00022448"/>
    </source>
</evidence>
<dbReference type="Gene3D" id="1.20.1730.10">
    <property type="entry name" value="Sodium/glucose cotransporter"/>
    <property type="match status" value="1"/>
</dbReference>
<feature type="transmembrane region" description="Helical" evidence="8">
    <location>
        <begin position="429"/>
        <end position="451"/>
    </location>
</feature>
<sequence length="687" mass="74055">MSAPATTLPVGAGYGVVVGVGFFFAFLMMGISWLQNRYTMYSTRQSEEFNTASRSVKPGLIASGIVSAWTWAATLLQSSTVAYTYGVAGPFWYAAGATVQILMFSILACKVKQNAPRCHTFLEIIYTRYGAVTHIVFMVFAFVTNILVGSQLLLGGSAVVTSLTGMNVYAAIFLIPTGVCAYVILGGLRATFLCDYSHTVILMIIILYFMFHVYAIDPLIGSPSKMYELLEKAASVRPIEGNKDGSYLTLKSNFGLIFGAIQLCSGCGTVFLDQAYWQRAIASRPTTAVRAYILGGLAWFAIPFGFATTLGLTAVALTDNPRFPTYPNPPTSADITSGLASAFAASTLLGKGGAVALLIVLFMAVTSCASAELIAVSSLLTFDVYKAYVQPKATPKQLIFVSHIMICVFGLTMAVFACIWNAASIDLGWLFLVMGLLIGSAVFPTAFAITWRGQTRAGALSGCLVGLAAGLIAWLVTAKCYYGEVTVKTTGLEYPTLAGNLAAVFIGLVASVGVSLINPDDFDWEITRAINAEVVSGTAGPISMPQESTPQLSDSGKEKDTAMEVPTEPTVPNANLSTVQQEEKTLHIDIGATDDPSKLRGAFKLACWSSFLLTFIMDFLIPMPMFFAQYIFSKEFFTAWVVISFIWVFCSTFISAILPVWETRGFFVELVRAIGKDLRGKRRGEQT</sequence>
<evidence type="ECO:0000256" key="5">
    <source>
        <dbReference type="ARBA" id="ARBA00022989"/>
    </source>
</evidence>
<dbReference type="Pfam" id="PF00474">
    <property type="entry name" value="SSF"/>
    <property type="match status" value="1"/>
</dbReference>
<evidence type="ECO:0000313" key="10">
    <source>
        <dbReference type="Proteomes" id="UP000800200"/>
    </source>
</evidence>
<dbReference type="AlphaFoldDB" id="A0A6A6E4V9"/>
<feature type="transmembrane region" description="Helical" evidence="8">
    <location>
        <begin position="354"/>
        <end position="377"/>
    </location>
</feature>
<dbReference type="PANTHER" id="PTHR46154:SF2">
    <property type="entry name" value="SOLUTE SYMPORTER FAMILY TRANSPORTER (AFU_ORTHOLOGUE AFUA_6G03200)"/>
    <property type="match status" value="1"/>
</dbReference>
<feature type="transmembrane region" description="Helical" evidence="8">
    <location>
        <begin position="60"/>
        <end position="85"/>
    </location>
</feature>
<feature type="transmembrane region" description="Helical" evidence="8">
    <location>
        <begin position="129"/>
        <end position="148"/>
    </location>
</feature>
<evidence type="ECO:0000256" key="4">
    <source>
        <dbReference type="ARBA" id="ARBA00022692"/>
    </source>
</evidence>
<feature type="transmembrane region" description="Helical" evidence="8">
    <location>
        <begin position="398"/>
        <end position="423"/>
    </location>
</feature>
<evidence type="ECO:0000313" key="9">
    <source>
        <dbReference type="EMBL" id="KAF2186967.1"/>
    </source>
</evidence>
<dbReference type="NCBIfam" id="TIGR00813">
    <property type="entry name" value="sss"/>
    <property type="match status" value="1"/>
</dbReference>
<accession>A0A6A6E4V9</accession>
<dbReference type="EMBL" id="ML994628">
    <property type="protein sequence ID" value="KAF2186967.1"/>
    <property type="molecule type" value="Genomic_DNA"/>
</dbReference>
<feature type="transmembrane region" description="Helical" evidence="8">
    <location>
        <begin position="254"/>
        <end position="272"/>
    </location>
</feature>
<dbReference type="Proteomes" id="UP000800200">
    <property type="component" value="Unassembled WGS sequence"/>
</dbReference>